<keyword evidence="3" id="KW-1185">Reference proteome</keyword>
<dbReference type="GO" id="GO:0016301">
    <property type="term" value="F:kinase activity"/>
    <property type="evidence" value="ECO:0007669"/>
    <property type="project" value="InterPro"/>
</dbReference>
<dbReference type="EMBL" id="NIQC01000002">
    <property type="protein sequence ID" value="OWZ84784.1"/>
    <property type="molecule type" value="Genomic_DNA"/>
</dbReference>
<dbReference type="Pfam" id="PF00781">
    <property type="entry name" value="DAGK_cat"/>
    <property type="match status" value="1"/>
</dbReference>
<feature type="domain" description="DAGKc" evidence="1">
    <location>
        <begin position="1"/>
        <end position="64"/>
    </location>
</feature>
<accession>A0A226C2E6</accession>
<proteinExistence type="predicted"/>
<sequence length="64" mass="6996">MNYKFKFTQKPKDAGNLVSSLIKEGCCKIIIIGGDVTLHEAINGQNIDFRKVTLGIIPTGTMTL</sequence>
<evidence type="ECO:0000259" key="1">
    <source>
        <dbReference type="PROSITE" id="PS50146"/>
    </source>
</evidence>
<gene>
    <name evidence="2" type="ORF">CDO51_01840</name>
</gene>
<evidence type="ECO:0000313" key="2">
    <source>
        <dbReference type="EMBL" id="OWZ84784.1"/>
    </source>
</evidence>
<dbReference type="AlphaFoldDB" id="A0A226C2E6"/>
<evidence type="ECO:0000313" key="3">
    <source>
        <dbReference type="Proteomes" id="UP000214588"/>
    </source>
</evidence>
<dbReference type="InterPro" id="IPR017438">
    <property type="entry name" value="ATP-NAD_kinase_N"/>
</dbReference>
<organism evidence="2 3">
    <name type="scientific">Natranaerobius trueperi</name>
    <dbReference type="NCBI Taxonomy" id="759412"/>
    <lineage>
        <taxon>Bacteria</taxon>
        <taxon>Bacillati</taxon>
        <taxon>Bacillota</taxon>
        <taxon>Clostridia</taxon>
        <taxon>Natranaerobiales</taxon>
        <taxon>Natranaerobiaceae</taxon>
        <taxon>Natranaerobius</taxon>
    </lineage>
</organism>
<dbReference type="RefSeq" id="WP_089022589.1">
    <property type="nucleotide sequence ID" value="NZ_NIQC01000002.1"/>
</dbReference>
<protein>
    <recommendedName>
        <fullName evidence="1">DAGKc domain-containing protein</fullName>
    </recommendedName>
</protein>
<name>A0A226C2E6_9FIRM</name>
<dbReference type="InterPro" id="IPR016064">
    <property type="entry name" value="NAD/diacylglycerol_kinase_sf"/>
</dbReference>
<dbReference type="Gene3D" id="3.40.50.10330">
    <property type="entry name" value="Probable inorganic polyphosphate/atp-NAD kinase, domain 1"/>
    <property type="match status" value="1"/>
</dbReference>
<reference evidence="2 3" key="1">
    <citation type="submission" date="2017-06" db="EMBL/GenBank/DDBJ databases">
        <title>Draft Genome Sequence of Natranaerobius trueperi halophilic, alkalithermophilic bacteria from soda lakes.</title>
        <authorList>
            <person name="Zhao B."/>
        </authorList>
    </citation>
    <scope>NUCLEOTIDE SEQUENCE [LARGE SCALE GENOMIC DNA]</scope>
    <source>
        <strain evidence="2 3">DSM 18760</strain>
    </source>
</reference>
<comment type="caution">
    <text evidence="2">The sequence shown here is derived from an EMBL/GenBank/DDBJ whole genome shotgun (WGS) entry which is preliminary data.</text>
</comment>
<dbReference type="Proteomes" id="UP000214588">
    <property type="component" value="Unassembled WGS sequence"/>
</dbReference>
<dbReference type="SUPFAM" id="SSF111331">
    <property type="entry name" value="NAD kinase/diacylglycerol kinase-like"/>
    <property type="match status" value="1"/>
</dbReference>
<dbReference type="InterPro" id="IPR001206">
    <property type="entry name" value="Diacylglycerol_kinase_cat_dom"/>
</dbReference>
<dbReference type="PROSITE" id="PS50146">
    <property type="entry name" value="DAGK"/>
    <property type="match status" value="1"/>
</dbReference>